<dbReference type="InterPro" id="IPR025558">
    <property type="entry name" value="DUF4283"/>
</dbReference>
<dbReference type="AlphaFoldDB" id="A0A9D3UPW7"/>
<gene>
    <name evidence="2" type="ORF">J1N35_033371</name>
</gene>
<dbReference type="CDD" id="cd06222">
    <property type="entry name" value="RNase_H_like"/>
    <property type="match status" value="1"/>
</dbReference>
<comment type="caution">
    <text evidence="2">The sequence shown here is derived from an EMBL/GenBank/DDBJ whole genome shotgun (WGS) entry which is preliminary data.</text>
</comment>
<sequence>MGRIKFNVAGVVLNEIVACGGVLRDDKGVVFALFSSRCEVGCLEMAVLMAIKEAGEMVIELIWKEQVPLIIECDSKTLASLSIEEEEEAVTIPLGSKGQDGGVSYEHCFVGSFLTSSLINFPSIKVTLANAWHPIGGVSIFDLNEGRYLFRLYHKVDLDRIEAGGPWTFNSHILLMHSLRGKEDPMVLLVTIDF</sequence>
<reference evidence="2 3" key="1">
    <citation type="journal article" date="2021" name="Plant Biotechnol. J.">
        <title>Multi-omics assisted identification of the key and species-specific regulatory components of drought-tolerant mechanisms in Gossypium stocksii.</title>
        <authorList>
            <person name="Yu D."/>
            <person name="Ke L."/>
            <person name="Zhang D."/>
            <person name="Wu Y."/>
            <person name="Sun Y."/>
            <person name="Mei J."/>
            <person name="Sun J."/>
            <person name="Sun Y."/>
        </authorList>
    </citation>
    <scope>NUCLEOTIDE SEQUENCE [LARGE SCALE GENOMIC DNA]</scope>
    <source>
        <strain evidence="3">cv. E1</strain>
        <tissue evidence="2">Leaf</tissue>
    </source>
</reference>
<evidence type="ECO:0000259" key="1">
    <source>
        <dbReference type="Pfam" id="PF14111"/>
    </source>
</evidence>
<proteinExistence type="predicted"/>
<organism evidence="2 3">
    <name type="scientific">Gossypium stocksii</name>
    <dbReference type="NCBI Taxonomy" id="47602"/>
    <lineage>
        <taxon>Eukaryota</taxon>
        <taxon>Viridiplantae</taxon>
        <taxon>Streptophyta</taxon>
        <taxon>Embryophyta</taxon>
        <taxon>Tracheophyta</taxon>
        <taxon>Spermatophyta</taxon>
        <taxon>Magnoliopsida</taxon>
        <taxon>eudicotyledons</taxon>
        <taxon>Gunneridae</taxon>
        <taxon>Pentapetalae</taxon>
        <taxon>rosids</taxon>
        <taxon>malvids</taxon>
        <taxon>Malvales</taxon>
        <taxon>Malvaceae</taxon>
        <taxon>Malvoideae</taxon>
        <taxon>Gossypium</taxon>
    </lineage>
</organism>
<protein>
    <recommendedName>
        <fullName evidence="1">DUF4283 domain-containing protein</fullName>
    </recommendedName>
</protein>
<keyword evidence="3" id="KW-1185">Reference proteome</keyword>
<dbReference type="OrthoDB" id="997947at2759"/>
<feature type="domain" description="DUF4283" evidence="1">
    <location>
        <begin position="106"/>
        <end position="185"/>
    </location>
</feature>
<dbReference type="Proteomes" id="UP000828251">
    <property type="component" value="Unassembled WGS sequence"/>
</dbReference>
<dbReference type="EMBL" id="JAIQCV010000010">
    <property type="protein sequence ID" value="KAH1055306.1"/>
    <property type="molecule type" value="Genomic_DNA"/>
</dbReference>
<accession>A0A9D3UPW7</accession>
<evidence type="ECO:0000313" key="3">
    <source>
        <dbReference type="Proteomes" id="UP000828251"/>
    </source>
</evidence>
<dbReference type="InterPro" id="IPR044730">
    <property type="entry name" value="RNase_H-like_dom_plant"/>
</dbReference>
<evidence type="ECO:0000313" key="2">
    <source>
        <dbReference type="EMBL" id="KAH1055306.1"/>
    </source>
</evidence>
<name>A0A9D3UPW7_9ROSI</name>
<dbReference type="Pfam" id="PF14111">
    <property type="entry name" value="DUF4283"/>
    <property type="match status" value="1"/>
</dbReference>